<dbReference type="AlphaFoldDB" id="A0A7X6I658"/>
<proteinExistence type="predicted"/>
<accession>A0A7X6I658</accession>
<dbReference type="GO" id="GO:0006281">
    <property type="term" value="P:DNA repair"/>
    <property type="evidence" value="ECO:0007669"/>
    <property type="project" value="TreeGrafter"/>
</dbReference>
<reference evidence="2 3" key="1">
    <citation type="journal article" date="2020" name="Nature">
        <title>Bacterial chemolithoautotrophy via manganese oxidation.</title>
        <authorList>
            <person name="Yu H."/>
            <person name="Leadbetter J.R."/>
        </authorList>
    </citation>
    <scope>NUCLEOTIDE SEQUENCE [LARGE SCALE GENOMIC DNA]</scope>
    <source>
        <strain evidence="2 3">RBP-1</strain>
    </source>
</reference>
<dbReference type="InterPro" id="IPR043502">
    <property type="entry name" value="DNA/RNA_pol_sf"/>
</dbReference>
<comment type="caution">
    <text evidence="2">The sequence shown here is derived from an EMBL/GenBank/DDBJ whole genome shotgun (WGS) entry which is preliminary data.</text>
</comment>
<dbReference type="EMBL" id="VTOX01000002">
    <property type="protein sequence ID" value="NKE65890.1"/>
    <property type="molecule type" value="Genomic_DNA"/>
</dbReference>
<protein>
    <submittedName>
        <fullName evidence="2">DNA polymerase Y family protein</fullName>
    </submittedName>
</protein>
<keyword evidence="1" id="KW-0227">DNA damage</keyword>
<gene>
    <name evidence="2" type="ORF">RAMLITH_08670</name>
</gene>
<evidence type="ECO:0000256" key="1">
    <source>
        <dbReference type="ARBA" id="ARBA00022763"/>
    </source>
</evidence>
<sequence length="436" mass="48888">MYWIALLPSHEDERSGWSWRALQFTPRVAQADEALVLEAAASLRLWGGRRKLLERLFADPQPLSAARWAQGPTALQALALLRLQCAGASTRGMKPDDLPLQVLSAAREHLPVLERIGCRTWGDARRLPRAGLKRRFGAALLQALDEAYGDSPETHSWLQLPQQFDLRLELPALATNAPELMWTAQRLLSQLQVWLQVRNLGVLAFELEWTLALRRLDGVALPSHEQLEIRTAQPTQDVAHLRRLLGEHLARAKLAAPANHLRLRSLDTVSWAGASRSLLPQDDAGGEALHQFIERVSVRLGEDNVLVPQLQADHRPERMQAWQPARSADCTALLAGSKKKGRPLPADALYPEWLLPQPLRLVVRADKPQFQGPLRLLAGPQRIETGWWDAGTQGPAVRDYFVARSEQAGLLWIYRERPAAAQEAAQVRWYLHGVYA</sequence>
<dbReference type="RefSeq" id="WP_168106970.1">
    <property type="nucleotide sequence ID" value="NZ_VTOX01000002.1"/>
</dbReference>
<evidence type="ECO:0000313" key="3">
    <source>
        <dbReference type="Proteomes" id="UP000521868"/>
    </source>
</evidence>
<dbReference type="SUPFAM" id="SSF56672">
    <property type="entry name" value="DNA/RNA polymerases"/>
    <property type="match status" value="1"/>
</dbReference>
<dbReference type="PANTHER" id="PTHR35369:SF2">
    <property type="entry name" value="BLR3025 PROTEIN"/>
    <property type="match status" value="1"/>
</dbReference>
<evidence type="ECO:0000313" key="2">
    <source>
        <dbReference type="EMBL" id="NKE65890.1"/>
    </source>
</evidence>
<dbReference type="Proteomes" id="UP000521868">
    <property type="component" value="Unassembled WGS sequence"/>
</dbReference>
<keyword evidence="3" id="KW-1185">Reference proteome</keyword>
<dbReference type="InterPro" id="IPR050356">
    <property type="entry name" value="SulA_CellDiv_inhibitor"/>
</dbReference>
<organism evidence="2 3">
    <name type="scientific">Ramlibacter lithotrophicus</name>
    <dbReference type="NCBI Taxonomy" id="2606681"/>
    <lineage>
        <taxon>Bacteria</taxon>
        <taxon>Pseudomonadati</taxon>
        <taxon>Pseudomonadota</taxon>
        <taxon>Betaproteobacteria</taxon>
        <taxon>Burkholderiales</taxon>
        <taxon>Comamonadaceae</taxon>
        <taxon>Ramlibacter</taxon>
    </lineage>
</organism>
<dbReference type="PANTHER" id="PTHR35369">
    <property type="entry name" value="BLR3025 PROTEIN-RELATED"/>
    <property type="match status" value="1"/>
</dbReference>
<name>A0A7X6I658_9BURK</name>